<dbReference type="SUPFAM" id="SSF48403">
    <property type="entry name" value="Ankyrin repeat"/>
    <property type="match status" value="1"/>
</dbReference>
<dbReference type="RefSeq" id="YP_009482355.1">
    <property type="nucleotide sequence ID" value="NC_037666.1"/>
</dbReference>
<name>A0A2U7UD73_9VIRU</name>
<dbReference type="Gene3D" id="1.25.40.20">
    <property type="entry name" value="Ankyrin repeat-containing domain"/>
    <property type="match status" value="1"/>
</dbReference>
<dbReference type="PANTHER" id="PTHR46586">
    <property type="entry name" value="ANKYRIN REPEAT-CONTAINING PROTEIN"/>
    <property type="match status" value="1"/>
</dbReference>
<evidence type="ECO:0000313" key="2">
    <source>
        <dbReference type="EMBL" id="AVK76352.1"/>
    </source>
</evidence>
<gene>
    <name evidence="2" type="ORF">pneo_cds_745</name>
</gene>
<evidence type="ECO:0000256" key="1">
    <source>
        <dbReference type="SAM" id="MobiDB-lite"/>
    </source>
</evidence>
<organism evidence="2">
    <name type="scientific">Pandoravirus neocaledonia</name>
    <dbReference type="NCBI Taxonomy" id="2107708"/>
    <lineage>
        <taxon>Viruses</taxon>
        <taxon>Pandoravirus</taxon>
    </lineage>
</organism>
<feature type="region of interest" description="Disordered" evidence="1">
    <location>
        <begin position="125"/>
        <end position="182"/>
    </location>
</feature>
<dbReference type="GeneID" id="36843065"/>
<protein>
    <submittedName>
        <fullName evidence="2">Ankyrin repeat domain containing protein</fullName>
    </submittedName>
</protein>
<proteinExistence type="predicted"/>
<dbReference type="EMBL" id="MG011690">
    <property type="protein sequence ID" value="AVK76352.1"/>
    <property type="molecule type" value="Genomic_DNA"/>
</dbReference>
<dbReference type="Proteomes" id="UP000249287">
    <property type="component" value="Segment"/>
</dbReference>
<feature type="compositionally biased region" description="Basic residues" evidence="1">
    <location>
        <begin position="160"/>
        <end position="179"/>
    </location>
</feature>
<dbReference type="PANTHER" id="PTHR46586:SF3">
    <property type="entry name" value="ANKYRIN REPEAT-CONTAINING PROTEIN"/>
    <property type="match status" value="1"/>
</dbReference>
<accession>A0A2U7UD73</accession>
<dbReference type="InterPro" id="IPR036770">
    <property type="entry name" value="Ankyrin_rpt-contain_sf"/>
</dbReference>
<reference evidence="2" key="1">
    <citation type="journal article" date="2018" name="Nat. Commun.">
        <title>Diversity and evolution of the emerging Pandoraviridae family.</title>
        <authorList>
            <person name="Legendre M."/>
            <person name="Fabre E."/>
            <person name="Poirot O."/>
            <person name="Jeudy S."/>
            <person name="Lartigue A."/>
            <person name="Alempic J.M."/>
            <person name="Beucher L."/>
            <person name="Philippe N."/>
            <person name="Bertaux L."/>
            <person name="Christo-Foroux E."/>
            <person name="Labadie K."/>
            <person name="Coute Y."/>
            <person name="Abergel C."/>
            <person name="Claverie J.M."/>
        </authorList>
    </citation>
    <scope>NUCLEOTIDE SEQUENCE [LARGE SCALE GENOMIC DNA]</scope>
    <source>
        <strain evidence="2">Neocaledonia</strain>
    </source>
</reference>
<dbReference type="InterPro" id="IPR052050">
    <property type="entry name" value="SecEffector_AnkRepeat"/>
</dbReference>
<sequence>MDNDATQEVVVSDSMGQALGLADMPPEIIVHVLAWVDLKDRAACATASPLLAVEPLSAVAARCRALCLSTALAAGAPLHVVEQIVTYRRAVVRPMLLKWAARGGRLDVVDWVHARLDKPIEVRREHRDDTSEDEADYCEHDRAQEDPSTTTPEEKTTSAGRRRKRDPLQKKRHRKRHRVYRSDERYTGPTIAALYEAAYRGHAVMLAALLDRWRIDFGDVHGQRLLHALMIETCSGPTPGTDTFELLHHHSARLSKDGSCECWPDAGRAAASAERVDILAWMQRVGCRARLYTKWPAMFKCDTPFCKAIRKGRAPVARWLADVMEVASWSERDKDIGNAMESAAARGHLHILDMFHGLGSQVCPPGAIIMAARCGHLNIVQWSLRDTSTPAGLSDSRQATAPMCPPLSIGWAAAESGRAHIVRWLAQRPDARRFLAVGAARAALAKGHVDVALCLHAAGIARLDQWDSLATAVTTGKVDVVETAARHGAPYDIGAFVNAIHQGNAEIVACLCKRYGTADVQAAVDAVAGPAPGPDREVPRTRILKWLRDNVPDVCIANTAASSSIRHVLYCHCGRCLSVS</sequence>
<dbReference type="KEGG" id="vg:36843065"/>